<reference evidence="7" key="1">
    <citation type="submission" date="2021-04" db="EMBL/GenBank/DDBJ databases">
        <title>Isolation and polyphasic classification of algal microorganism.</title>
        <authorList>
            <person name="Wang S."/>
        </authorList>
    </citation>
    <scope>NUCLEOTIDE SEQUENCE</scope>
    <source>
        <strain evidence="7">720a</strain>
    </source>
</reference>
<keyword evidence="2" id="KW-0732">Signal</keyword>
<dbReference type="Pfam" id="PF07940">
    <property type="entry name" value="Hepar_II_III_C"/>
    <property type="match status" value="1"/>
</dbReference>
<dbReference type="Proteomes" id="UP000675284">
    <property type="component" value="Unassembled WGS sequence"/>
</dbReference>
<dbReference type="EMBL" id="JAGSOT010000064">
    <property type="protein sequence ID" value="MBR7797666.1"/>
    <property type="molecule type" value="Genomic_DNA"/>
</dbReference>
<keyword evidence="3" id="KW-0574">Periplasm</keyword>
<dbReference type="GO" id="GO:0042597">
    <property type="term" value="C:periplasmic space"/>
    <property type="evidence" value="ECO:0007669"/>
    <property type="project" value="UniProtKB-SubCell"/>
</dbReference>
<protein>
    <submittedName>
        <fullName evidence="7">Alginate lyase family protein</fullName>
    </submittedName>
</protein>
<keyword evidence="8" id="KW-1185">Reference proteome</keyword>
<evidence type="ECO:0000256" key="4">
    <source>
        <dbReference type="ARBA" id="ARBA00023239"/>
    </source>
</evidence>
<keyword evidence="4 7" id="KW-0456">Lyase</keyword>
<evidence type="ECO:0000256" key="3">
    <source>
        <dbReference type="ARBA" id="ARBA00022764"/>
    </source>
</evidence>
<dbReference type="GO" id="GO:0016829">
    <property type="term" value="F:lyase activity"/>
    <property type="evidence" value="ECO:0007669"/>
    <property type="project" value="UniProtKB-KW"/>
</dbReference>
<evidence type="ECO:0000259" key="5">
    <source>
        <dbReference type="Pfam" id="PF07940"/>
    </source>
</evidence>
<accession>A0A941DYD7</accession>
<dbReference type="PANTHER" id="PTHR39210">
    <property type="entry name" value="HEPARIN-SULFATE LYASE"/>
    <property type="match status" value="1"/>
</dbReference>
<dbReference type="Gene3D" id="1.50.10.100">
    <property type="entry name" value="Chondroitin AC/alginate lyase"/>
    <property type="match status" value="1"/>
</dbReference>
<organism evidence="7 8">
    <name type="scientific">Virgibacillus salarius</name>
    <dbReference type="NCBI Taxonomy" id="447199"/>
    <lineage>
        <taxon>Bacteria</taxon>
        <taxon>Bacillati</taxon>
        <taxon>Bacillota</taxon>
        <taxon>Bacilli</taxon>
        <taxon>Bacillales</taxon>
        <taxon>Bacillaceae</taxon>
        <taxon>Virgibacillus</taxon>
    </lineage>
</organism>
<comment type="caution">
    <text evidence="7">The sequence shown here is derived from an EMBL/GenBank/DDBJ whole genome shotgun (WGS) entry which is preliminary data.</text>
</comment>
<dbReference type="InterPro" id="IPR012480">
    <property type="entry name" value="Hepar_II_III_C"/>
</dbReference>
<comment type="subcellular location">
    <subcellularLocation>
        <location evidence="1">Periplasm</location>
    </subcellularLocation>
</comment>
<dbReference type="AlphaFoldDB" id="A0A941DYD7"/>
<dbReference type="PANTHER" id="PTHR39210:SF1">
    <property type="entry name" value="HEPARIN-SULFATE LYASE"/>
    <property type="match status" value="1"/>
</dbReference>
<evidence type="ECO:0000256" key="2">
    <source>
        <dbReference type="ARBA" id="ARBA00022729"/>
    </source>
</evidence>
<dbReference type="RefSeq" id="WP_051388240.1">
    <property type="nucleotide sequence ID" value="NZ_CP115959.1"/>
</dbReference>
<dbReference type="SUPFAM" id="SSF48230">
    <property type="entry name" value="Chondroitin AC/alginate lyase"/>
    <property type="match status" value="1"/>
</dbReference>
<dbReference type="InterPro" id="IPR008929">
    <property type="entry name" value="Chondroitin_lyas"/>
</dbReference>
<sequence length="721" mass="83780">MNKKNRNPFMVTKNVSISLKKDGKLVRVGVLLKGHRFKGIEDYGNWYKVNFGNEIGFVWKDGTKPVEQKKIIFSLYRQVDILKLKSNKIKGNLIFLIETSVYNSMTDFRPIAKIKAAQQLHFLKKINKDWYLLEFAGRKGYVKSRNVLEQGKIKFKIQHNPYINIIRKYLVISPLNQNSKKVNDNGMIKAANLILNDKIKFPKYNNGIPMNYRDGIDWTKGSGVDNEHQRSFLRQLHGLFFINDLAKAYYLSEEETLRRKYINKGFEIIKDWKINNPYHNPKHSMAWHDEGTARRLTTLVNFFEAGKEVLTNEQKIELFKLMIFHADLLMDDSFYSKNTNHGMFQDASLIVFSKYFYDFKPFSNYYNLAVKRLNNYFDTLISEDGVHLEHSPSYHQTTAGSIRAYGNTLNEFGDSDMANIFLNKYNKMANYAIHVIKPDGKWPLIADTYASDKVLYNFWVDNPYYRYAVTSGKQGKQPITTNAVFPDADYAIFRDSWSNNGTYIFFTAAYHTNYHKHSDDLSLWIYNNEDIIIEAGPHSYTLSNPVTKYAYSSFAHNTLIVDDKGLPRVDEKVNHTYIKEYNLENKQLPTVTGVNERYDGVIHERKVTYDKDDEVITVIDGVSSDTTYNYKLLWHLAPNIMPSIDYNKNEITLKKNGNTMMVIQVNSDVELTISNVYGDENEVFKSWTFDNTRDGVIIDVHTLIIEVEASKAELNTSFIIY</sequence>
<evidence type="ECO:0000256" key="1">
    <source>
        <dbReference type="ARBA" id="ARBA00004418"/>
    </source>
</evidence>
<dbReference type="Gene3D" id="2.70.98.70">
    <property type="match status" value="1"/>
</dbReference>
<gene>
    <name evidence="7" type="ORF">KCX74_16675</name>
</gene>
<evidence type="ECO:0000313" key="7">
    <source>
        <dbReference type="EMBL" id="MBR7797666.1"/>
    </source>
</evidence>
<feature type="domain" description="Heparin-sulfate lyase N-terminal" evidence="6">
    <location>
        <begin position="167"/>
        <end position="453"/>
    </location>
</feature>
<dbReference type="InterPro" id="IPR031680">
    <property type="entry name" value="Hepar_II_III_N"/>
</dbReference>
<name>A0A941DYD7_9BACI</name>
<evidence type="ECO:0000313" key="8">
    <source>
        <dbReference type="Proteomes" id="UP000675284"/>
    </source>
</evidence>
<feature type="domain" description="Heparinase II/III-like C-terminal" evidence="5">
    <location>
        <begin position="483"/>
        <end position="693"/>
    </location>
</feature>
<dbReference type="Pfam" id="PF16889">
    <property type="entry name" value="Hepar_II_III_N"/>
    <property type="match status" value="1"/>
</dbReference>
<proteinExistence type="predicted"/>
<evidence type="ECO:0000259" key="6">
    <source>
        <dbReference type="Pfam" id="PF16889"/>
    </source>
</evidence>